<evidence type="ECO:0000313" key="1">
    <source>
        <dbReference type="EMBL" id="CUX62901.1"/>
    </source>
</evidence>
<evidence type="ECO:0000313" key="2">
    <source>
        <dbReference type="Proteomes" id="UP000191987"/>
    </source>
</evidence>
<protein>
    <submittedName>
        <fullName evidence="1">Uncharacterized protein</fullName>
    </submittedName>
</protein>
<sequence>MTEVALDYRDNFLDPPRCCKLTHRIVLPLTGLLGTSLVEPPHDANAV</sequence>
<dbReference type="Proteomes" id="UP000191987">
    <property type="component" value="Unassembled WGS sequence"/>
</dbReference>
<organism evidence="1 2">
    <name type="scientific">Agrobacterium deltaense Zutra 3/1</name>
    <dbReference type="NCBI Taxonomy" id="1183427"/>
    <lineage>
        <taxon>Bacteria</taxon>
        <taxon>Pseudomonadati</taxon>
        <taxon>Pseudomonadota</taxon>
        <taxon>Alphaproteobacteria</taxon>
        <taxon>Hyphomicrobiales</taxon>
        <taxon>Rhizobiaceae</taxon>
        <taxon>Rhizobium/Agrobacterium group</taxon>
        <taxon>Agrobacterium</taxon>
    </lineage>
</organism>
<accession>A0A1S7S5A4</accession>
<gene>
    <name evidence="1" type="ORF">AGR7C_pTi0052</name>
</gene>
<proteinExistence type="predicted"/>
<reference evidence="1 2" key="1">
    <citation type="submission" date="2016-01" db="EMBL/GenBank/DDBJ databases">
        <authorList>
            <person name="Oliw E.H."/>
        </authorList>
    </citation>
    <scope>NUCLEOTIDE SEQUENCE [LARGE SCALE GENOMIC DNA]</scope>
    <source>
        <strain evidence="1 2">Zutra 3-1</strain>
    </source>
</reference>
<dbReference type="AlphaFoldDB" id="A0A1S7S5A4"/>
<dbReference type="EMBL" id="FBWG01000050">
    <property type="protein sequence ID" value="CUX62901.1"/>
    <property type="molecule type" value="Genomic_DNA"/>
</dbReference>
<name>A0A1S7S5A4_9HYPH</name>